<evidence type="ECO:0000256" key="6">
    <source>
        <dbReference type="ARBA" id="ARBA00022989"/>
    </source>
</evidence>
<sequence length="255" mass="25852">MLDPASLALAATAGLVGGAMNALAGGGTFATMPALLALGTPANIANATSNLALMPGAAASAWSFRDELAPVGGVPVRLLAGITFAAALVGSALLAWTPGAAFDQIVPWLLLVATLAIVFGPRVAVWLRQRVTIGPRMLVAAQAVLGVYGGYFGGGIGMMMTATYGLLAGASPRTMFAPRTLMLATANFAAAIVFVIAGLVRWEACLPMLAGGIVGGWLGAMVGKRLSPGLVRGWTILVTATTTLVFFHRAYAGLL</sequence>
<protein>
    <recommendedName>
        <fullName evidence="8">Probable membrane transporter protein</fullName>
    </recommendedName>
</protein>
<feature type="transmembrane region" description="Helical" evidence="8">
    <location>
        <begin position="78"/>
        <end position="96"/>
    </location>
</feature>
<comment type="caution">
    <text evidence="9">The sequence shown here is derived from an EMBL/GenBank/DDBJ whole genome shotgun (WGS) entry which is preliminary data.</text>
</comment>
<dbReference type="PANTHER" id="PTHR30269">
    <property type="entry name" value="TRANSMEMBRANE PROTEIN YFCA"/>
    <property type="match status" value="1"/>
</dbReference>
<evidence type="ECO:0000256" key="8">
    <source>
        <dbReference type="RuleBase" id="RU363041"/>
    </source>
</evidence>
<feature type="transmembrane region" description="Helical" evidence="8">
    <location>
        <begin position="206"/>
        <end position="223"/>
    </location>
</feature>
<dbReference type="PANTHER" id="PTHR30269:SF0">
    <property type="entry name" value="MEMBRANE TRANSPORTER PROTEIN YFCA-RELATED"/>
    <property type="match status" value="1"/>
</dbReference>
<keyword evidence="7 8" id="KW-0472">Membrane</keyword>
<organism evidence="9 10">
    <name type="scientific">Sphingomonas cynarae</name>
    <dbReference type="NCBI Taxonomy" id="930197"/>
    <lineage>
        <taxon>Bacteria</taxon>
        <taxon>Pseudomonadati</taxon>
        <taxon>Pseudomonadota</taxon>
        <taxon>Alphaproteobacteria</taxon>
        <taxon>Sphingomonadales</taxon>
        <taxon>Sphingomonadaceae</taxon>
        <taxon>Sphingomonas</taxon>
    </lineage>
</organism>
<evidence type="ECO:0000256" key="1">
    <source>
        <dbReference type="ARBA" id="ARBA00004651"/>
    </source>
</evidence>
<dbReference type="InterPro" id="IPR052017">
    <property type="entry name" value="TSUP"/>
</dbReference>
<dbReference type="RefSeq" id="WP_344691583.1">
    <property type="nucleotide sequence ID" value="NZ_BAABBF010000001.1"/>
</dbReference>
<evidence type="ECO:0000256" key="2">
    <source>
        <dbReference type="ARBA" id="ARBA00009142"/>
    </source>
</evidence>
<dbReference type="EMBL" id="BAABBF010000001">
    <property type="protein sequence ID" value="GAA3695801.1"/>
    <property type="molecule type" value="Genomic_DNA"/>
</dbReference>
<evidence type="ECO:0000256" key="7">
    <source>
        <dbReference type="ARBA" id="ARBA00023136"/>
    </source>
</evidence>
<evidence type="ECO:0000313" key="10">
    <source>
        <dbReference type="Proteomes" id="UP001500523"/>
    </source>
</evidence>
<gene>
    <name evidence="9" type="ORF">GCM10022268_03030</name>
</gene>
<evidence type="ECO:0000256" key="5">
    <source>
        <dbReference type="ARBA" id="ARBA00022692"/>
    </source>
</evidence>
<accession>A0ABP7CSW4</accession>
<comment type="subcellular location">
    <subcellularLocation>
        <location evidence="1 8">Cell membrane</location>
        <topology evidence="1 8">Multi-pass membrane protein</topology>
    </subcellularLocation>
</comment>
<evidence type="ECO:0000256" key="4">
    <source>
        <dbReference type="ARBA" id="ARBA00022475"/>
    </source>
</evidence>
<keyword evidence="5 8" id="KW-0812">Transmembrane</keyword>
<reference evidence="10" key="1">
    <citation type="journal article" date="2019" name="Int. J. Syst. Evol. Microbiol.">
        <title>The Global Catalogue of Microorganisms (GCM) 10K type strain sequencing project: providing services to taxonomists for standard genome sequencing and annotation.</title>
        <authorList>
            <consortium name="The Broad Institute Genomics Platform"/>
            <consortium name="The Broad Institute Genome Sequencing Center for Infectious Disease"/>
            <person name="Wu L."/>
            <person name="Ma J."/>
        </authorList>
    </citation>
    <scope>NUCLEOTIDE SEQUENCE [LARGE SCALE GENOMIC DNA]</scope>
    <source>
        <strain evidence="10">JCM 17498</strain>
    </source>
</reference>
<feature type="transmembrane region" description="Helical" evidence="8">
    <location>
        <begin position="230"/>
        <end position="251"/>
    </location>
</feature>
<dbReference type="InterPro" id="IPR002781">
    <property type="entry name" value="TM_pro_TauE-like"/>
</dbReference>
<evidence type="ECO:0000256" key="3">
    <source>
        <dbReference type="ARBA" id="ARBA00022448"/>
    </source>
</evidence>
<name>A0ABP7CSW4_9SPHN</name>
<feature type="transmembrane region" description="Helical" evidence="8">
    <location>
        <begin position="181"/>
        <end position="200"/>
    </location>
</feature>
<evidence type="ECO:0000313" key="9">
    <source>
        <dbReference type="EMBL" id="GAA3695801.1"/>
    </source>
</evidence>
<dbReference type="Pfam" id="PF01925">
    <property type="entry name" value="TauE"/>
    <property type="match status" value="1"/>
</dbReference>
<dbReference type="Proteomes" id="UP001500523">
    <property type="component" value="Unassembled WGS sequence"/>
</dbReference>
<feature type="transmembrane region" description="Helical" evidence="8">
    <location>
        <begin position="147"/>
        <end position="169"/>
    </location>
</feature>
<feature type="transmembrane region" description="Helical" evidence="8">
    <location>
        <begin position="108"/>
        <end position="127"/>
    </location>
</feature>
<keyword evidence="4 8" id="KW-1003">Cell membrane</keyword>
<proteinExistence type="inferred from homology"/>
<keyword evidence="10" id="KW-1185">Reference proteome</keyword>
<keyword evidence="3" id="KW-0813">Transport</keyword>
<comment type="similarity">
    <text evidence="2 8">Belongs to the 4-toluene sulfonate uptake permease (TSUP) (TC 2.A.102) family.</text>
</comment>
<keyword evidence="6 8" id="KW-1133">Transmembrane helix</keyword>